<feature type="compositionally biased region" description="Polar residues" evidence="1">
    <location>
        <begin position="675"/>
        <end position="694"/>
    </location>
</feature>
<sequence>MGTIPMTKTISSMSHDSMHKEEKWDEMEDEVIDFSVPVLEFADGTSMKVRTPVDQKSEEDSDGSDTDKAARKARTIGMDEHPHDETITPADRFPDDYDRSYPSQPRGAERGASAGTGDQRRGEERGEWDRDQDREYNREGVFAHSHPYSQSRGGYHHSTGPAHERGSGYNRSHRINDRWKGSSFEEHRGRGRGDGGPGRYTSGRYERRNSFEREGAGAGEPRPEGGHFERRGSFEYSHRREGSGGFVGAGDLRERSQEGWGNAGGGGGPGGAPGPYERRGSWDRREGNEFHPTLLQRPRRMSNVSSRSDRSSERGALSPSEQGPMASSPPVPGSRPFSILQHERDRDRDHTHKPPVPFHPPRRVVVEPTMPTTAVPSEDLDSAADAMAIDRPAEVTAAQKEVMLTAAEKAKKRREEEEAAYLATQARAKAKAEEMARRKAEMEGEVKEKGEEGAKTDEAEAAEKEKDTTDERLESLRFERPRDVIKQNISEGEKIAAMAGWAALPAILEREERERKEKSKRDKDTRSHFKEHKDDDWSVDEDVERHRRLERTSSSSTSASGSNAPSWQQRSRKFNGNNGNHDNKLLPPGQEHERTAPRGRTPSPSPRPTDTHERSPRPVKIAQIDNVMSKIRESLGSQGTSIAEIKSMGASTSTQSRKDENGSAAEVTAERESSNAKTSTAQPQTHSRPSTDASGKTENHVEVSGWDTKSDERATTTGNNWNSVVNAGKEEEQHQSIPSDAWGVSDTTEKATVPIVNFKRPSMSAASGVTAAAAGPPRDSPVAVVTDPQNESRAMDTELFDGRGVSQAQAVKLPTRRVSQDIQGGVTGLAASAEPGRNDGGYDDSAYYGGGFSRGNMPLRGRDRASERSRGGPINRGGMGSRGGGFTGRGTPMGPGGRSGPTEQLAQFGERGRGPGRGRVRGRGMFSNGFGEPRDPVAPVEEMEGVESSAGEPRPTSKERAKPSRADTARSWRREEPVNAGSEEMGEKVESLARASNIDRSASGARTVTGEEVQFNSIDLPPAAGTSGILGAHAEEDDEVKKTIGKKKKKGKGAANVAGGVASPSPTPEVTATPKPDNKGTADARASSTGQSAARGRRGESGREIEAARKASVAGESVGAKAVDKVAKTETQEVKVAAQGKKEVASSKLPDDEASTPSATAMDQPAKATPSTPKIRNSPIQMARLVRKKSALDSATESIFPEGFDAIVNRKPTGMRFTVESEIPSEEVVTAMVSSNADEIEICQVSDERNPVVVRHIYYLISRTSFTFWSKNYCYLLKESSEQTDGLGSETLLISTWSASTTALPVVMGQKSSAVPQQQQIKAVWKTTGLDGSSHAPTEDSLRDFKADQDSAAEMLSGISDLRSETSSVVENVVSASNAVEKSSAPSAPSIATPGGVPSVPQRHSLVPAGPGPRPGMIPSHPRLMPNQNMPYFVYPPGIPGNSIGRDGDGQCHGFTIAPFQPASLGFTAAAAYALLDATTSAVPPATIHAVSTKWSTHGTHAGDALAATTAACLSATSHAYSTTTATAHGWSASSQARSLPADPPDVAAFENATQFPAPTQQG</sequence>
<gene>
    <name evidence="2" type="ORF">BC936DRAFT_138735</name>
</gene>
<dbReference type="EMBL" id="RBNI01013653">
    <property type="protein sequence ID" value="RUP27490.1"/>
    <property type="molecule type" value="Genomic_DNA"/>
</dbReference>
<feature type="region of interest" description="Disordered" evidence="1">
    <location>
        <begin position="1"/>
        <end position="26"/>
    </location>
</feature>
<dbReference type="Proteomes" id="UP000268093">
    <property type="component" value="Unassembled WGS sequence"/>
</dbReference>
<feature type="compositionally biased region" description="Basic and acidic residues" evidence="1">
    <location>
        <begin position="341"/>
        <end position="352"/>
    </location>
</feature>
<evidence type="ECO:0000313" key="3">
    <source>
        <dbReference type="Proteomes" id="UP000268093"/>
    </source>
</evidence>
<feature type="compositionally biased region" description="Basic and acidic residues" evidence="1">
    <location>
        <begin position="1097"/>
        <end position="1109"/>
    </location>
</feature>
<feature type="compositionally biased region" description="Polar residues" evidence="1">
    <location>
        <begin position="1"/>
        <end position="15"/>
    </location>
</feature>
<feature type="compositionally biased region" description="Basic residues" evidence="1">
    <location>
        <begin position="1043"/>
        <end position="1052"/>
    </location>
</feature>
<feature type="compositionally biased region" description="Basic and acidic residues" evidence="1">
    <location>
        <begin position="204"/>
        <end position="242"/>
    </location>
</feature>
<feature type="compositionally biased region" description="Gly residues" evidence="1">
    <location>
        <begin position="261"/>
        <end position="273"/>
    </location>
</feature>
<dbReference type="OrthoDB" id="2399720at2759"/>
<reference evidence="2 3" key="1">
    <citation type="journal article" date="2018" name="New Phytol.">
        <title>Phylogenomics of Endogonaceae and evolution of mycorrhizas within Mucoromycota.</title>
        <authorList>
            <person name="Chang Y."/>
            <person name="Desiro A."/>
            <person name="Na H."/>
            <person name="Sandor L."/>
            <person name="Lipzen A."/>
            <person name="Clum A."/>
            <person name="Barry K."/>
            <person name="Grigoriev I.V."/>
            <person name="Martin F.M."/>
            <person name="Stajich J.E."/>
            <person name="Smith M.E."/>
            <person name="Bonito G."/>
            <person name="Spatafora J.W."/>
        </authorList>
    </citation>
    <scope>NUCLEOTIDE SEQUENCE [LARGE SCALE GENOMIC DNA]</scope>
    <source>
        <strain evidence="2 3">GMNB39</strain>
    </source>
</reference>
<evidence type="ECO:0000256" key="1">
    <source>
        <dbReference type="SAM" id="MobiDB-lite"/>
    </source>
</evidence>
<feature type="compositionally biased region" description="Basic and acidic residues" evidence="1">
    <location>
        <begin position="508"/>
        <end position="536"/>
    </location>
</feature>
<feature type="compositionally biased region" description="Low complexity" evidence="1">
    <location>
        <begin position="1378"/>
        <end position="1390"/>
    </location>
</feature>
<feature type="compositionally biased region" description="Low complexity" evidence="1">
    <location>
        <begin position="552"/>
        <end position="566"/>
    </location>
</feature>
<proteinExistence type="predicted"/>
<feature type="compositionally biased region" description="Basic and acidic residues" evidence="1">
    <location>
        <begin position="1122"/>
        <end position="1133"/>
    </location>
</feature>
<feature type="compositionally biased region" description="Basic and acidic residues" evidence="1">
    <location>
        <begin position="276"/>
        <end position="289"/>
    </location>
</feature>
<organism evidence="2 3">
    <name type="scientific">Jimgerdemannia flammicorona</name>
    <dbReference type="NCBI Taxonomy" id="994334"/>
    <lineage>
        <taxon>Eukaryota</taxon>
        <taxon>Fungi</taxon>
        <taxon>Fungi incertae sedis</taxon>
        <taxon>Mucoromycota</taxon>
        <taxon>Mucoromycotina</taxon>
        <taxon>Endogonomycetes</taxon>
        <taxon>Endogonales</taxon>
        <taxon>Endogonaceae</taxon>
        <taxon>Jimgerdemannia</taxon>
    </lineage>
</organism>
<feature type="compositionally biased region" description="Gly residues" evidence="1">
    <location>
        <begin position="874"/>
        <end position="899"/>
    </location>
</feature>
<feature type="region of interest" description="Disordered" evidence="1">
    <location>
        <begin position="505"/>
        <end position="745"/>
    </location>
</feature>
<evidence type="ECO:0000313" key="2">
    <source>
        <dbReference type="EMBL" id="RUP27490.1"/>
    </source>
</evidence>
<feature type="compositionally biased region" description="Basic and acidic residues" evidence="1">
    <location>
        <begin position="174"/>
        <end position="193"/>
    </location>
</feature>
<keyword evidence="3" id="KW-1185">Reference proteome</keyword>
<name>A0A433BML2_9FUNG</name>
<feature type="compositionally biased region" description="Low complexity" evidence="1">
    <location>
        <begin position="1053"/>
        <end position="1062"/>
    </location>
</feature>
<feature type="compositionally biased region" description="Basic and acidic residues" evidence="1">
    <location>
        <begin position="860"/>
        <end position="870"/>
    </location>
</feature>
<feature type="region of interest" description="Disordered" evidence="1">
    <location>
        <begin position="829"/>
        <end position="1175"/>
    </location>
</feature>
<feature type="region of interest" description="Disordered" evidence="1">
    <location>
        <begin position="41"/>
        <end position="380"/>
    </location>
</feature>
<accession>A0A433BML2</accession>
<feature type="compositionally biased region" description="Basic and acidic residues" evidence="1">
    <location>
        <begin position="955"/>
        <end position="977"/>
    </location>
</feature>
<feature type="region of interest" description="Disordered" evidence="1">
    <location>
        <begin position="433"/>
        <end position="480"/>
    </location>
</feature>
<feature type="compositionally biased region" description="Polar residues" evidence="1">
    <location>
        <begin position="715"/>
        <end position="725"/>
    </location>
</feature>
<feature type="region of interest" description="Disordered" evidence="1">
    <location>
        <begin position="1378"/>
        <end position="1404"/>
    </location>
</feature>
<comment type="caution">
    <text evidence="2">The sequence shown here is derived from an EMBL/GenBank/DDBJ whole genome shotgun (WGS) entry which is preliminary data.</text>
</comment>
<feature type="compositionally biased region" description="Basic and acidic residues" evidence="1">
    <location>
        <begin position="1140"/>
        <end position="1151"/>
    </location>
</feature>
<feature type="region of interest" description="Disordered" evidence="1">
    <location>
        <begin position="769"/>
        <end position="788"/>
    </location>
</feature>
<feature type="compositionally biased region" description="Basic and acidic residues" evidence="1">
    <location>
        <begin position="118"/>
        <end position="138"/>
    </location>
</feature>
<protein>
    <submittedName>
        <fullName evidence="2">Uncharacterized protein</fullName>
    </submittedName>
</protein>
<feature type="compositionally biased region" description="Basic and acidic residues" evidence="1">
    <location>
        <begin position="77"/>
        <end position="99"/>
    </location>
</feature>